<dbReference type="AlphaFoldDB" id="A0A2N1N1K5"/>
<dbReference type="Proteomes" id="UP000233469">
    <property type="component" value="Unassembled WGS sequence"/>
</dbReference>
<dbReference type="VEuPathDB" id="FungiDB:RhiirFUN_010922"/>
<reference evidence="1 2" key="1">
    <citation type="submission" date="2016-04" db="EMBL/GenBank/DDBJ databases">
        <title>Genome analyses suggest a sexual origin of heterokaryosis in a supposedly ancient asexual fungus.</title>
        <authorList>
            <person name="Ropars J."/>
            <person name="Sedzielewska K."/>
            <person name="Noel J."/>
            <person name="Charron P."/>
            <person name="Farinelli L."/>
            <person name="Marton T."/>
            <person name="Kruger M."/>
            <person name="Pelin A."/>
            <person name="Brachmann A."/>
            <person name="Corradi N."/>
        </authorList>
    </citation>
    <scope>NUCLEOTIDE SEQUENCE [LARGE SCALE GENOMIC DNA]</scope>
    <source>
        <strain evidence="1 2">C2</strain>
    </source>
</reference>
<proteinExistence type="predicted"/>
<evidence type="ECO:0000313" key="2">
    <source>
        <dbReference type="Proteomes" id="UP000233469"/>
    </source>
</evidence>
<dbReference type="EMBL" id="LLXL01000921">
    <property type="protein sequence ID" value="PKK67740.1"/>
    <property type="molecule type" value="Genomic_DNA"/>
</dbReference>
<name>A0A2N1N1K5_9GLOM</name>
<comment type="caution">
    <text evidence="1">The sequence shown here is derived from an EMBL/GenBank/DDBJ whole genome shotgun (WGS) entry which is preliminary data.</text>
</comment>
<dbReference type="VEuPathDB" id="FungiDB:RhiirA1_423522"/>
<gene>
    <name evidence="1" type="ORF">RhiirC2_751334</name>
</gene>
<accession>A0A2N1N1K5</accession>
<sequence>MEEEDLFTGKTYGIVTDAEKWYFMECSLDDQNRLRFKLSKLVTVVYDSKNMVDNVDRVLGHIAWLLEEAQKADSAV</sequence>
<organism evidence="1 2">
    <name type="scientific">Rhizophagus irregularis</name>
    <dbReference type="NCBI Taxonomy" id="588596"/>
    <lineage>
        <taxon>Eukaryota</taxon>
        <taxon>Fungi</taxon>
        <taxon>Fungi incertae sedis</taxon>
        <taxon>Mucoromycota</taxon>
        <taxon>Glomeromycotina</taxon>
        <taxon>Glomeromycetes</taxon>
        <taxon>Glomerales</taxon>
        <taxon>Glomeraceae</taxon>
        <taxon>Rhizophagus</taxon>
    </lineage>
</organism>
<evidence type="ECO:0000313" key="1">
    <source>
        <dbReference type="EMBL" id="PKK67740.1"/>
    </source>
</evidence>
<reference evidence="1 2" key="2">
    <citation type="submission" date="2017-10" db="EMBL/GenBank/DDBJ databases">
        <title>Extensive intraspecific genome diversity in a model arbuscular mycorrhizal fungus.</title>
        <authorList>
            <person name="Chen E.C.H."/>
            <person name="Morin E."/>
            <person name="Baudet D."/>
            <person name="Noel J."/>
            <person name="Ndikumana S."/>
            <person name="Charron P."/>
            <person name="St-Onge C."/>
            <person name="Giorgi J."/>
            <person name="Grigoriev I.V."/>
            <person name="Roux C."/>
            <person name="Martin F.M."/>
            <person name="Corradi N."/>
        </authorList>
    </citation>
    <scope>NUCLEOTIDE SEQUENCE [LARGE SCALE GENOMIC DNA]</scope>
    <source>
        <strain evidence="1 2">C2</strain>
    </source>
</reference>
<protein>
    <submittedName>
        <fullName evidence="1">Uncharacterized protein</fullName>
    </submittedName>
</protein>